<dbReference type="AlphaFoldDB" id="D6GVW3"/>
<gene>
    <name evidence="1" type="ORF">BJBARM5_0632</name>
</gene>
<accession>D6GVW3</accession>
<dbReference type="Proteomes" id="UP000009376">
    <property type="component" value="Unassembled WGS sequence"/>
</dbReference>
<dbReference type="EMBL" id="GG745557">
    <property type="protein sequence ID" value="EFD92674.1"/>
    <property type="molecule type" value="Genomic_DNA"/>
</dbReference>
<evidence type="ECO:0000313" key="2">
    <source>
        <dbReference type="Proteomes" id="UP000009376"/>
    </source>
</evidence>
<name>D6GVW3_PARA5</name>
<reference evidence="1 2" key="1">
    <citation type="journal article" date="2010" name="Proc. Natl. Acad. Sci. U.S.A.">
        <title>Enigmatic, ultrasmall, uncultivated Archaea.</title>
        <authorList>
            <person name="Baker B.J."/>
            <person name="Comolli L.R."/>
            <person name="Dick G.J."/>
            <person name="Hauser L.J."/>
            <person name="Hyatt D."/>
            <person name="Dill B.D."/>
            <person name="Land M.L."/>
            <person name="Verberkmoes N.C."/>
            <person name="Hettich R.L."/>
            <person name="Banfield J.F."/>
        </authorList>
    </citation>
    <scope>NUCLEOTIDE SEQUENCE [LARGE SCALE GENOMIC DNA]</scope>
</reference>
<protein>
    <submittedName>
        <fullName evidence="1">Uncharacterized protein</fullName>
    </submittedName>
</protein>
<organism evidence="1 2">
    <name type="scientific">Candidatus Parvarchaeum acidophilus ARMAN-5</name>
    <dbReference type="NCBI Taxonomy" id="662762"/>
    <lineage>
        <taxon>Archaea</taxon>
        <taxon>Candidatus Parvarchaeota</taxon>
        <taxon>Candidatus Parvarchaeum</taxon>
    </lineage>
</organism>
<proteinExistence type="predicted"/>
<evidence type="ECO:0000313" key="1">
    <source>
        <dbReference type="EMBL" id="EFD92674.1"/>
    </source>
</evidence>
<sequence length="47" mass="5240">MLKEVFGEDAVLVEVKKGSSKADYKKAIEIALRDGDKILEIFRSNKG</sequence>